<evidence type="ECO:0000256" key="2">
    <source>
        <dbReference type="ARBA" id="ARBA00023002"/>
    </source>
</evidence>
<dbReference type="PANTHER" id="PTHR13847:SF280">
    <property type="entry name" value="D-AMINO ACID DEHYDROGENASE"/>
    <property type="match status" value="1"/>
</dbReference>
<dbReference type="InterPro" id="IPR036188">
    <property type="entry name" value="FAD/NAD-bd_sf"/>
</dbReference>
<dbReference type="GO" id="GO:0008718">
    <property type="term" value="F:D-amino-acid dehydrogenase activity"/>
    <property type="evidence" value="ECO:0007669"/>
    <property type="project" value="TreeGrafter"/>
</dbReference>
<evidence type="ECO:0000313" key="4">
    <source>
        <dbReference type="EMBL" id="SMX41091.1"/>
    </source>
</evidence>
<feature type="domain" description="FAD dependent oxidoreductase" evidence="3">
    <location>
        <begin position="20"/>
        <end position="413"/>
    </location>
</feature>
<dbReference type="InterPro" id="IPR006076">
    <property type="entry name" value="FAD-dep_OxRdtase"/>
</dbReference>
<dbReference type="GO" id="GO:0005886">
    <property type="term" value="C:plasma membrane"/>
    <property type="evidence" value="ECO:0007669"/>
    <property type="project" value="TreeGrafter"/>
</dbReference>
<proteinExistence type="inferred from homology"/>
<keyword evidence="5" id="KW-1185">Reference proteome</keyword>
<comment type="similarity">
    <text evidence="1">Belongs to the DadA oxidoreductase family.</text>
</comment>
<dbReference type="EC" id="1.5.3.19" evidence="4"/>
<dbReference type="RefSeq" id="WP_093963418.1">
    <property type="nucleotide sequence ID" value="NZ_FXYG01000002.1"/>
</dbReference>
<dbReference type="GO" id="GO:0005737">
    <property type="term" value="C:cytoplasm"/>
    <property type="evidence" value="ECO:0007669"/>
    <property type="project" value="TreeGrafter"/>
</dbReference>
<dbReference type="PANTHER" id="PTHR13847">
    <property type="entry name" value="SARCOSINE DEHYDROGENASE-RELATED"/>
    <property type="match status" value="1"/>
</dbReference>
<sequence length="443" mass="48053">MPGPKPNPVESDLCLPKSVDVVIVGGGIIGVSTALELAERGNSVLLCEKGQIGAEQSSRNWGWVRLGLRDPREIPLMTESLRIWQSLDERIGRKTGYVQSGILFGARTDRSAVDMERWLRNLEGYQTGARMVSGSELEQHMPGLKTKLKAALFTPQDGRAEPQWVAPALAEAARDQGAVIMTNCAVRCLDLQAGRVTGVYTERGRVACDQVVLAGGAWSRLFAGNEGIALPQLKVLNTVLRTSPVEPGPETALWSDDFAIRKRADGGYTIASGHENTVDIVPDSFRLAAKFLPAFAQEWKSLRFRLSHRWTIEARQSRSWTPTDVTPFELCRILDPEPSQKALRKSWAKARQALPALVGAEVVQSWAGMIDVTPDAIPVISNVQEIPGLVIATGFSGHGFGIGPGAGRLVADLVTNTAPCVDPAAFRLSRFSDGTKVRPDPGY</sequence>
<dbReference type="Gene3D" id="3.50.50.60">
    <property type="entry name" value="FAD/NAD(P)-binding domain"/>
    <property type="match status" value="2"/>
</dbReference>
<accession>A0A238KE51</accession>
<dbReference type="AlphaFoldDB" id="A0A238KE51"/>
<dbReference type="GO" id="GO:0102317">
    <property type="term" value="F:4-methylaminobutyrate oxidase (demethylating) activity"/>
    <property type="evidence" value="ECO:0007669"/>
    <property type="project" value="UniProtKB-EC"/>
</dbReference>
<evidence type="ECO:0000313" key="5">
    <source>
        <dbReference type="Proteomes" id="UP000202485"/>
    </source>
</evidence>
<dbReference type="SUPFAM" id="SSF51905">
    <property type="entry name" value="FAD/NAD(P)-binding domain"/>
    <property type="match status" value="1"/>
</dbReference>
<gene>
    <name evidence="4" type="primary">mlr_3</name>
    <name evidence="4" type="ORF">RUA8715_01902</name>
</gene>
<dbReference type="Proteomes" id="UP000202485">
    <property type="component" value="Unassembled WGS sequence"/>
</dbReference>
<keyword evidence="2 4" id="KW-0560">Oxidoreductase</keyword>
<dbReference type="Pfam" id="PF01266">
    <property type="entry name" value="DAO"/>
    <property type="match status" value="1"/>
</dbReference>
<organism evidence="4 5">
    <name type="scientific">Ruegeria arenilitoris</name>
    <dbReference type="NCBI Taxonomy" id="1173585"/>
    <lineage>
        <taxon>Bacteria</taxon>
        <taxon>Pseudomonadati</taxon>
        <taxon>Pseudomonadota</taxon>
        <taxon>Alphaproteobacteria</taxon>
        <taxon>Rhodobacterales</taxon>
        <taxon>Roseobacteraceae</taxon>
        <taxon>Ruegeria</taxon>
    </lineage>
</organism>
<name>A0A238KE51_9RHOB</name>
<evidence type="ECO:0000256" key="1">
    <source>
        <dbReference type="ARBA" id="ARBA00009410"/>
    </source>
</evidence>
<protein>
    <submittedName>
        <fullName evidence="4">4-methylaminobutanoate oxidase (Formaldehyde-forming)</fullName>
        <ecNumber evidence="4">1.5.3.19</ecNumber>
    </submittedName>
</protein>
<reference evidence="5" key="1">
    <citation type="submission" date="2017-05" db="EMBL/GenBank/DDBJ databases">
        <authorList>
            <person name="Rodrigo-Torres L."/>
            <person name="Arahal R. D."/>
            <person name="Lucena T."/>
        </authorList>
    </citation>
    <scope>NUCLEOTIDE SEQUENCE [LARGE SCALE GENOMIC DNA]</scope>
    <source>
        <strain evidence="5">CECT 8715</strain>
    </source>
</reference>
<dbReference type="OrthoDB" id="9787190at2"/>
<evidence type="ECO:0000259" key="3">
    <source>
        <dbReference type="Pfam" id="PF01266"/>
    </source>
</evidence>
<dbReference type="GO" id="GO:0055130">
    <property type="term" value="P:D-alanine catabolic process"/>
    <property type="evidence" value="ECO:0007669"/>
    <property type="project" value="TreeGrafter"/>
</dbReference>
<dbReference type="EMBL" id="FXYG01000002">
    <property type="protein sequence ID" value="SMX41091.1"/>
    <property type="molecule type" value="Genomic_DNA"/>
</dbReference>
<dbReference type="Gene3D" id="3.30.9.10">
    <property type="entry name" value="D-Amino Acid Oxidase, subunit A, domain 2"/>
    <property type="match status" value="2"/>
</dbReference>